<accession>A0A1B9FWA9</accession>
<feature type="compositionally biased region" description="Polar residues" evidence="1">
    <location>
        <begin position="1"/>
        <end position="13"/>
    </location>
</feature>
<evidence type="ECO:0000256" key="1">
    <source>
        <dbReference type="SAM" id="MobiDB-lite"/>
    </source>
</evidence>
<reference evidence="3" key="2">
    <citation type="submission" date="2013-07" db="EMBL/GenBank/DDBJ databases">
        <authorList>
            <consortium name="The Broad Institute Genome Sequencing Platform"/>
            <person name="Cuomo C."/>
            <person name="Litvintseva A."/>
            <person name="Chen Y."/>
            <person name="Heitman J."/>
            <person name="Sun S."/>
            <person name="Springer D."/>
            <person name="Dromer F."/>
            <person name="Young S.K."/>
            <person name="Zeng Q."/>
            <person name="Gargeya S."/>
            <person name="Fitzgerald M."/>
            <person name="Abouelleil A."/>
            <person name="Alvarado L."/>
            <person name="Berlin A.M."/>
            <person name="Chapman S.B."/>
            <person name="Dewar J."/>
            <person name="Goldberg J."/>
            <person name="Griggs A."/>
            <person name="Gujja S."/>
            <person name="Hansen M."/>
            <person name="Howarth C."/>
            <person name="Imamovic A."/>
            <person name="Larimer J."/>
            <person name="McCowan C."/>
            <person name="Murphy C."/>
            <person name="Pearson M."/>
            <person name="Priest M."/>
            <person name="Roberts A."/>
            <person name="Saif S."/>
            <person name="Shea T."/>
            <person name="Sykes S."/>
            <person name="Wortman J."/>
            <person name="Nusbaum C."/>
            <person name="Birren B."/>
        </authorList>
    </citation>
    <scope>NUCLEOTIDE SEQUENCE</scope>
    <source>
        <strain evidence="3">CBS 10118</strain>
    </source>
</reference>
<evidence type="ECO:0000313" key="3">
    <source>
        <dbReference type="EMBL" id="WVW86181.1"/>
    </source>
</evidence>
<dbReference type="AlphaFoldDB" id="A0A1B9FWA9"/>
<dbReference type="VEuPathDB" id="FungiDB:I302_07413"/>
<dbReference type="KEGG" id="kbi:30211812"/>
<dbReference type="EMBL" id="CP144547">
    <property type="protein sequence ID" value="WVW86181.1"/>
    <property type="molecule type" value="Genomic_DNA"/>
</dbReference>
<evidence type="ECO:0000313" key="2">
    <source>
        <dbReference type="EMBL" id="OCF23062.1"/>
    </source>
</evidence>
<dbReference type="Proteomes" id="UP000092730">
    <property type="component" value="Chromosome 7"/>
</dbReference>
<gene>
    <name evidence="2" type="ORF">I302_07413</name>
    <name evidence="3" type="ORF">I302_108222</name>
</gene>
<dbReference type="RefSeq" id="XP_019044132.1">
    <property type="nucleotide sequence ID" value="XM_019194009.1"/>
</dbReference>
<feature type="region of interest" description="Disordered" evidence="1">
    <location>
        <begin position="1"/>
        <end position="42"/>
    </location>
</feature>
<organism evidence="2">
    <name type="scientific">Kwoniella bestiolae CBS 10118</name>
    <dbReference type="NCBI Taxonomy" id="1296100"/>
    <lineage>
        <taxon>Eukaryota</taxon>
        <taxon>Fungi</taxon>
        <taxon>Dikarya</taxon>
        <taxon>Basidiomycota</taxon>
        <taxon>Agaricomycotina</taxon>
        <taxon>Tremellomycetes</taxon>
        <taxon>Tremellales</taxon>
        <taxon>Cryptococcaceae</taxon>
        <taxon>Kwoniella</taxon>
    </lineage>
</organism>
<reference evidence="2" key="3">
    <citation type="submission" date="2014-01" db="EMBL/GenBank/DDBJ databases">
        <title>Evolution of pathogenesis and genome organization in the Tremellales.</title>
        <authorList>
            <person name="Cuomo C."/>
            <person name="Litvintseva A."/>
            <person name="Heitman J."/>
            <person name="Chen Y."/>
            <person name="Sun S."/>
            <person name="Springer D."/>
            <person name="Dromer F."/>
            <person name="Young S."/>
            <person name="Zeng Q."/>
            <person name="Chapman S."/>
            <person name="Gujja S."/>
            <person name="Saif S."/>
            <person name="Birren B."/>
        </authorList>
    </citation>
    <scope>NUCLEOTIDE SEQUENCE</scope>
    <source>
        <strain evidence="2">CBS 10118</strain>
    </source>
</reference>
<keyword evidence="4" id="KW-1185">Reference proteome</keyword>
<protein>
    <submittedName>
        <fullName evidence="2">Uncharacterized protein</fullName>
    </submittedName>
</protein>
<reference evidence="2" key="1">
    <citation type="submission" date="2013-07" db="EMBL/GenBank/DDBJ databases">
        <title>The Genome Sequence of Cryptococcus bestiolae CBS10118.</title>
        <authorList>
            <consortium name="The Broad Institute Genome Sequencing Platform"/>
            <person name="Cuomo C."/>
            <person name="Litvintseva A."/>
            <person name="Chen Y."/>
            <person name="Heitman J."/>
            <person name="Sun S."/>
            <person name="Springer D."/>
            <person name="Dromer F."/>
            <person name="Young S.K."/>
            <person name="Zeng Q."/>
            <person name="Gargeya S."/>
            <person name="Fitzgerald M."/>
            <person name="Abouelleil A."/>
            <person name="Alvarado L."/>
            <person name="Berlin A.M."/>
            <person name="Chapman S.B."/>
            <person name="Dewar J."/>
            <person name="Goldberg J."/>
            <person name="Griggs A."/>
            <person name="Gujja S."/>
            <person name="Hansen M."/>
            <person name="Howarth C."/>
            <person name="Imamovic A."/>
            <person name="Larimer J."/>
            <person name="McCowan C."/>
            <person name="Murphy C."/>
            <person name="Pearson M."/>
            <person name="Priest M."/>
            <person name="Roberts A."/>
            <person name="Saif S."/>
            <person name="Shea T."/>
            <person name="Sykes S."/>
            <person name="Wortman J."/>
            <person name="Nusbaum C."/>
            <person name="Birren B."/>
        </authorList>
    </citation>
    <scope>NUCLEOTIDE SEQUENCE [LARGE SCALE GENOMIC DNA]</scope>
    <source>
        <strain evidence="2">CBS 10118</strain>
    </source>
</reference>
<name>A0A1B9FWA9_9TREE</name>
<evidence type="ECO:0000313" key="4">
    <source>
        <dbReference type="Proteomes" id="UP000092730"/>
    </source>
</evidence>
<dbReference type="GeneID" id="30211812"/>
<dbReference type="EMBL" id="KI894024">
    <property type="protein sequence ID" value="OCF23062.1"/>
    <property type="molecule type" value="Genomic_DNA"/>
</dbReference>
<sequence>MSSSSTQNKSLVPTNAAERQPVFLHLDTLPPTPGSSNDTSADWADGTLARMKQAATSTDVDPSSKGFKLETHHGYSVLTCKKCDQTHVFFNNELNTEDVKSLDGMINGRPSENSGEGETLSEEPSLLDRIKALKLENERLKSEKRLELISKSTPQVSFIKFRNVAEEDDTFGSGCLACSQEWAHEVTEADCAAISSCCFCCMITVSSIIALAVTGFTGMSGASCA</sequence>
<proteinExistence type="predicted"/>
<reference evidence="3" key="4">
    <citation type="submission" date="2024-02" db="EMBL/GenBank/DDBJ databases">
        <title>Comparative genomics of Cryptococcus and Kwoniella reveals pathogenesis evolution and contrasting modes of karyotype evolution via chromosome fusion or intercentromeric recombination.</title>
        <authorList>
            <person name="Coelho M.A."/>
            <person name="David-Palma M."/>
            <person name="Shea T."/>
            <person name="Bowers K."/>
            <person name="McGinley-Smith S."/>
            <person name="Mohammad A.W."/>
            <person name="Gnirke A."/>
            <person name="Yurkov A.M."/>
            <person name="Nowrousian M."/>
            <person name="Sun S."/>
            <person name="Cuomo C.A."/>
            <person name="Heitman J."/>
        </authorList>
    </citation>
    <scope>NUCLEOTIDE SEQUENCE</scope>
    <source>
        <strain evidence="3">CBS 10118</strain>
    </source>
</reference>